<protein>
    <submittedName>
        <fullName evidence="2">Uncharacterized protein</fullName>
    </submittedName>
</protein>
<dbReference type="AlphaFoldDB" id="A0AAP0NLX0"/>
<gene>
    <name evidence="2" type="ORF">L1049_003222</name>
</gene>
<dbReference type="PANTHER" id="PTHR34119">
    <property type="entry name" value="HYDROXYPROLINE-RICH GLYCOPROTEIN-LIKE"/>
    <property type="match status" value="1"/>
</dbReference>
<evidence type="ECO:0000313" key="3">
    <source>
        <dbReference type="Proteomes" id="UP001415857"/>
    </source>
</evidence>
<sequence length="304" mass="31851">MRPRRLHTYVLPTPVDAKSSIPSRTSSSVPRTRPTTTSGRTDNLWHSSPLEMKKHEKNSGDDDLSGLKTQSVLKESNSNNASIRLPPPLSEGLSLPQLDTRNASDAKKVKRQAFSGPLTSKPWSTKPVLSASGPIASSELPQLVSGLLSRAPTLQPSSSPRVSPSASPPLVSSPKISELHELPRPPSSLATKPARSTGLVGHSAPLVFRNQELSATNKTPSVASNAASPLPTPPLTVPRSFSIPSSNQRAMAIHVAKLLDSPKIPDRSGDVSSPPLTPISLGNAKPVSTVSEVASQSGQIGGGS</sequence>
<feature type="compositionally biased region" description="Low complexity" evidence="1">
    <location>
        <begin position="19"/>
        <end position="41"/>
    </location>
</feature>
<feature type="compositionally biased region" description="Low complexity" evidence="1">
    <location>
        <begin position="156"/>
        <end position="174"/>
    </location>
</feature>
<feature type="region of interest" description="Disordered" evidence="1">
    <location>
        <begin position="151"/>
        <end position="198"/>
    </location>
</feature>
<keyword evidence="3" id="KW-1185">Reference proteome</keyword>
<evidence type="ECO:0000313" key="2">
    <source>
        <dbReference type="EMBL" id="KAK9272844.1"/>
    </source>
</evidence>
<dbReference type="Proteomes" id="UP001415857">
    <property type="component" value="Unassembled WGS sequence"/>
</dbReference>
<feature type="region of interest" description="Disordered" evidence="1">
    <location>
        <begin position="1"/>
        <end position="129"/>
    </location>
</feature>
<name>A0AAP0NLX0_LIQFO</name>
<accession>A0AAP0NLX0</accession>
<feature type="compositionally biased region" description="Polar residues" evidence="1">
    <location>
        <begin position="286"/>
        <end position="298"/>
    </location>
</feature>
<comment type="caution">
    <text evidence="2">The sequence shown here is derived from an EMBL/GenBank/DDBJ whole genome shotgun (WGS) entry which is preliminary data.</text>
</comment>
<feature type="compositionally biased region" description="Basic and acidic residues" evidence="1">
    <location>
        <begin position="51"/>
        <end position="60"/>
    </location>
</feature>
<proteinExistence type="predicted"/>
<reference evidence="2 3" key="1">
    <citation type="journal article" date="2024" name="Plant J.">
        <title>Genome sequences and population genomics reveal climatic adaptation and genomic divergence between two closely related sweetgum species.</title>
        <authorList>
            <person name="Xu W.Q."/>
            <person name="Ren C.Q."/>
            <person name="Zhang X.Y."/>
            <person name="Comes H.P."/>
            <person name="Liu X.H."/>
            <person name="Li Y.G."/>
            <person name="Kettle C.J."/>
            <person name="Jalonen R."/>
            <person name="Gaisberger H."/>
            <person name="Ma Y.Z."/>
            <person name="Qiu Y.X."/>
        </authorList>
    </citation>
    <scope>NUCLEOTIDE SEQUENCE [LARGE SCALE GENOMIC DNA]</scope>
    <source>
        <strain evidence="2">Hangzhou</strain>
    </source>
</reference>
<evidence type="ECO:0000256" key="1">
    <source>
        <dbReference type="SAM" id="MobiDB-lite"/>
    </source>
</evidence>
<feature type="region of interest" description="Disordered" evidence="1">
    <location>
        <begin position="260"/>
        <end position="304"/>
    </location>
</feature>
<dbReference type="EMBL" id="JBBPBK010000013">
    <property type="protein sequence ID" value="KAK9272844.1"/>
    <property type="molecule type" value="Genomic_DNA"/>
</dbReference>
<feature type="compositionally biased region" description="Polar residues" evidence="1">
    <location>
        <begin position="67"/>
        <end position="82"/>
    </location>
</feature>
<organism evidence="2 3">
    <name type="scientific">Liquidambar formosana</name>
    <name type="common">Formosan gum</name>
    <dbReference type="NCBI Taxonomy" id="63359"/>
    <lineage>
        <taxon>Eukaryota</taxon>
        <taxon>Viridiplantae</taxon>
        <taxon>Streptophyta</taxon>
        <taxon>Embryophyta</taxon>
        <taxon>Tracheophyta</taxon>
        <taxon>Spermatophyta</taxon>
        <taxon>Magnoliopsida</taxon>
        <taxon>eudicotyledons</taxon>
        <taxon>Gunneridae</taxon>
        <taxon>Pentapetalae</taxon>
        <taxon>Saxifragales</taxon>
        <taxon>Altingiaceae</taxon>
        <taxon>Liquidambar</taxon>
    </lineage>
</organism>
<dbReference type="InterPro" id="IPR037488">
    <property type="entry name" value="At2g33490-like"/>
</dbReference>
<dbReference type="PANTHER" id="PTHR34119:SF19">
    <property type="entry name" value="HYDROXYPROLINE-RICH GLYCOPROTEIN FAMILY PROTEIN"/>
    <property type="match status" value="1"/>
</dbReference>